<evidence type="ECO:0000313" key="2">
    <source>
        <dbReference type="EMBL" id="KAJ2895227.1"/>
    </source>
</evidence>
<comment type="caution">
    <text evidence="2">The sequence shown here is derived from an EMBL/GenBank/DDBJ whole genome shotgun (WGS) entry which is preliminary data.</text>
</comment>
<gene>
    <name evidence="2" type="ORF">MKZ38_006758</name>
</gene>
<accession>A0AAD5RJQ3</accession>
<sequence>MADDRKSDDSLEKELAYEDIAIQAGESSKLRREKKKEQKAKEEEDKQVQMKEAMFQAGESSRARRKRQN</sequence>
<feature type="compositionally biased region" description="Basic and acidic residues" evidence="1">
    <location>
        <begin position="35"/>
        <end position="49"/>
    </location>
</feature>
<protein>
    <submittedName>
        <fullName evidence="2">Uncharacterized protein</fullName>
    </submittedName>
</protein>
<feature type="compositionally biased region" description="Basic and acidic residues" evidence="1">
    <location>
        <begin position="1"/>
        <end position="16"/>
    </location>
</feature>
<reference evidence="2" key="1">
    <citation type="submission" date="2022-07" db="EMBL/GenBank/DDBJ databases">
        <title>Draft genome sequence of Zalerion maritima ATCC 34329, a (micro)plastics degrading marine fungus.</title>
        <authorList>
            <person name="Paco A."/>
            <person name="Goncalves M.F.M."/>
            <person name="Rocha-Santos T.A.P."/>
            <person name="Alves A."/>
        </authorList>
    </citation>
    <scope>NUCLEOTIDE SEQUENCE</scope>
    <source>
        <strain evidence="2">ATCC 34329</strain>
    </source>
</reference>
<dbReference type="EMBL" id="JAKWBI020000417">
    <property type="protein sequence ID" value="KAJ2895227.1"/>
    <property type="molecule type" value="Genomic_DNA"/>
</dbReference>
<organism evidence="2 3">
    <name type="scientific">Zalerion maritima</name>
    <dbReference type="NCBI Taxonomy" id="339359"/>
    <lineage>
        <taxon>Eukaryota</taxon>
        <taxon>Fungi</taxon>
        <taxon>Dikarya</taxon>
        <taxon>Ascomycota</taxon>
        <taxon>Pezizomycotina</taxon>
        <taxon>Sordariomycetes</taxon>
        <taxon>Lulworthiomycetidae</taxon>
        <taxon>Lulworthiales</taxon>
        <taxon>Lulworthiaceae</taxon>
        <taxon>Zalerion</taxon>
    </lineage>
</organism>
<dbReference type="Proteomes" id="UP001201980">
    <property type="component" value="Unassembled WGS sequence"/>
</dbReference>
<keyword evidence="3" id="KW-1185">Reference proteome</keyword>
<feature type="region of interest" description="Disordered" evidence="1">
    <location>
        <begin position="1"/>
        <end position="69"/>
    </location>
</feature>
<proteinExistence type="predicted"/>
<evidence type="ECO:0000256" key="1">
    <source>
        <dbReference type="SAM" id="MobiDB-lite"/>
    </source>
</evidence>
<name>A0AAD5RJQ3_9PEZI</name>
<evidence type="ECO:0000313" key="3">
    <source>
        <dbReference type="Proteomes" id="UP001201980"/>
    </source>
</evidence>
<dbReference type="AlphaFoldDB" id="A0AAD5RJQ3"/>